<name>A0A2I0JUF2_PUNGR</name>
<feature type="signal peptide" evidence="1">
    <location>
        <begin position="1"/>
        <end position="25"/>
    </location>
</feature>
<gene>
    <name evidence="3" type="ORF">CRG98_019664</name>
</gene>
<proteinExistence type="predicted"/>
<dbReference type="InterPro" id="IPR050843">
    <property type="entry name" value="Glycosyl_Hydrlase_38"/>
</dbReference>
<evidence type="ECO:0000259" key="2">
    <source>
        <dbReference type="Pfam" id="PF01074"/>
    </source>
</evidence>
<accession>A0A2I0JUF2</accession>
<dbReference type="AlphaFoldDB" id="A0A2I0JUF2"/>
<sequence>MRSGIALLAVVVLWAASIIGRGVDGAYLKYNTSGGLVQGKLNVHLVPHSHDDVGWLKTIDQYYVGSNNSIQGACVENTIDSLVESLLRDPNRKFIYAEMAFFERWWVTQSPETQEQVKKLVDSGRLEF</sequence>
<dbReference type="Pfam" id="PF01074">
    <property type="entry name" value="Glyco_hydro_38N"/>
    <property type="match status" value="1"/>
</dbReference>
<dbReference type="GO" id="GO:0004559">
    <property type="term" value="F:alpha-mannosidase activity"/>
    <property type="evidence" value="ECO:0007669"/>
    <property type="project" value="InterPro"/>
</dbReference>
<dbReference type="GO" id="GO:0006013">
    <property type="term" value="P:mannose metabolic process"/>
    <property type="evidence" value="ECO:0007669"/>
    <property type="project" value="InterPro"/>
</dbReference>
<keyword evidence="1" id="KW-0732">Signal</keyword>
<dbReference type="STRING" id="22663.A0A2I0JUF2"/>
<keyword evidence="4" id="KW-1185">Reference proteome</keyword>
<organism evidence="3 4">
    <name type="scientific">Punica granatum</name>
    <name type="common">Pomegranate</name>
    <dbReference type="NCBI Taxonomy" id="22663"/>
    <lineage>
        <taxon>Eukaryota</taxon>
        <taxon>Viridiplantae</taxon>
        <taxon>Streptophyta</taxon>
        <taxon>Embryophyta</taxon>
        <taxon>Tracheophyta</taxon>
        <taxon>Spermatophyta</taxon>
        <taxon>Magnoliopsida</taxon>
        <taxon>eudicotyledons</taxon>
        <taxon>Gunneridae</taxon>
        <taxon>Pentapetalae</taxon>
        <taxon>rosids</taxon>
        <taxon>malvids</taxon>
        <taxon>Myrtales</taxon>
        <taxon>Lythraceae</taxon>
        <taxon>Punica</taxon>
    </lineage>
</organism>
<dbReference type="PANTHER" id="PTHR11607">
    <property type="entry name" value="ALPHA-MANNOSIDASE"/>
    <property type="match status" value="1"/>
</dbReference>
<dbReference type="SUPFAM" id="SSF88713">
    <property type="entry name" value="Glycoside hydrolase/deacetylase"/>
    <property type="match status" value="1"/>
</dbReference>
<dbReference type="PANTHER" id="PTHR11607:SF61">
    <property type="entry name" value="ALPHA-MANNOSIDASE"/>
    <property type="match status" value="1"/>
</dbReference>
<reference evidence="3 4" key="1">
    <citation type="submission" date="2017-11" db="EMBL/GenBank/DDBJ databases">
        <title>De-novo sequencing of pomegranate (Punica granatum L.) genome.</title>
        <authorList>
            <person name="Akparov Z."/>
            <person name="Amiraslanov A."/>
            <person name="Hajiyeva S."/>
            <person name="Abbasov M."/>
            <person name="Kaur K."/>
            <person name="Hamwieh A."/>
            <person name="Solovyev V."/>
            <person name="Salamov A."/>
            <person name="Braich B."/>
            <person name="Kosarev P."/>
            <person name="Mahmoud A."/>
            <person name="Hajiyev E."/>
            <person name="Babayeva S."/>
            <person name="Izzatullayeva V."/>
            <person name="Mammadov A."/>
            <person name="Mammadov A."/>
            <person name="Sharifova S."/>
            <person name="Ojaghi J."/>
            <person name="Eynullazada K."/>
            <person name="Bayramov B."/>
            <person name="Abdulazimova A."/>
            <person name="Shahmuradov I."/>
        </authorList>
    </citation>
    <scope>NUCLEOTIDE SEQUENCE [LARGE SCALE GENOMIC DNA]</scope>
    <source>
        <strain evidence="4">cv. AG2017</strain>
        <tissue evidence="3">Leaf</tissue>
    </source>
</reference>
<dbReference type="Proteomes" id="UP000233551">
    <property type="component" value="Unassembled WGS sequence"/>
</dbReference>
<protein>
    <recommendedName>
        <fullName evidence="2">Glycoside hydrolase family 38 N-terminal domain-containing protein</fullName>
    </recommendedName>
</protein>
<feature type="non-terminal residue" evidence="3">
    <location>
        <position position="128"/>
    </location>
</feature>
<evidence type="ECO:0000313" key="4">
    <source>
        <dbReference type="Proteomes" id="UP000233551"/>
    </source>
</evidence>
<dbReference type="Gene3D" id="3.20.110.10">
    <property type="entry name" value="Glycoside hydrolase 38, N terminal domain"/>
    <property type="match status" value="1"/>
</dbReference>
<feature type="domain" description="Glycoside hydrolase family 38 N-terminal" evidence="2">
    <location>
        <begin position="42"/>
        <end position="128"/>
    </location>
</feature>
<dbReference type="InterPro" id="IPR027291">
    <property type="entry name" value="Glyco_hydro_38_N_sf"/>
</dbReference>
<dbReference type="EMBL" id="PGOL01001226">
    <property type="protein sequence ID" value="PKI59891.1"/>
    <property type="molecule type" value="Genomic_DNA"/>
</dbReference>
<evidence type="ECO:0000313" key="3">
    <source>
        <dbReference type="EMBL" id="PKI59891.1"/>
    </source>
</evidence>
<evidence type="ECO:0000256" key="1">
    <source>
        <dbReference type="SAM" id="SignalP"/>
    </source>
</evidence>
<dbReference type="InterPro" id="IPR011330">
    <property type="entry name" value="Glyco_hydro/deAcase_b/a-brl"/>
</dbReference>
<dbReference type="InterPro" id="IPR000602">
    <property type="entry name" value="Glyco_hydro_38_N"/>
</dbReference>
<feature type="chain" id="PRO_5014136161" description="Glycoside hydrolase family 38 N-terminal domain-containing protein" evidence="1">
    <location>
        <begin position="26"/>
        <end position="128"/>
    </location>
</feature>
<comment type="caution">
    <text evidence="3">The sequence shown here is derived from an EMBL/GenBank/DDBJ whole genome shotgun (WGS) entry which is preliminary data.</text>
</comment>